<dbReference type="AlphaFoldDB" id="A0A4R4ZYD9"/>
<name>A0A4R4ZYD9_9ACTN</name>
<feature type="compositionally biased region" description="Basic residues" evidence="1">
    <location>
        <begin position="1"/>
        <end position="11"/>
    </location>
</feature>
<evidence type="ECO:0000256" key="1">
    <source>
        <dbReference type="SAM" id="MobiDB-lite"/>
    </source>
</evidence>
<dbReference type="EMBL" id="SMKX01000008">
    <property type="protein sequence ID" value="TDD62212.1"/>
    <property type="molecule type" value="Genomic_DNA"/>
</dbReference>
<accession>A0A4R4ZYD9</accession>
<protein>
    <submittedName>
        <fullName evidence="2">Uncharacterized protein</fullName>
    </submittedName>
</protein>
<organism evidence="2 3">
    <name type="scientific">Kribbella antibiotica</name>
    <dbReference type="NCBI Taxonomy" id="190195"/>
    <lineage>
        <taxon>Bacteria</taxon>
        <taxon>Bacillati</taxon>
        <taxon>Actinomycetota</taxon>
        <taxon>Actinomycetes</taxon>
        <taxon>Propionibacteriales</taxon>
        <taxon>Kribbellaceae</taxon>
        <taxon>Kribbella</taxon>
    </lineage>
</organism>
<comment type="caution">
    <text evidence="2">The sequence shown here is derived from an EMBL/GenBank/DDBJ whole genome shotgun (WGS) entry which is preliminary data.</text>
</comment>
<feature type="region of interest" description="Disordered" evidence="1">
    <location>
        <begin position="1"/>
        <end position="33"/>
    </location>
</feature>
<reference evidence="2 3" key="1">
    <citation type="submission" date="2019-03" db="EMBL/GenBank/DDBJ databases">
        <title>Draft genome sequences of novel Actinobacteria.</title>
        <authorList>
            <person name="Sahin N."/>
            <person name="Ay H."/>
            <person name="Saygin H."/>
        </authorList>
    </citation>
    <scope>NUCLEOTIDE SEQUENCE [LARGE SCALE GENOMIC DNA]</scope>
    <source>
        <strain evidence="2 3">JCM 13523</strain>
    </source>
</reference>
<keyword evidence="3" id="KW-1185">Reference proteome</keyword>
<proteinExistence type="predicted"/>
<dbReference type="Proteomes" id="UP000295124">
    <property type="component" value="Unassembled WGS sequence"/>
</dbReference>
<gene>
    <name evidence="2" type="ORF">E1263_04880</name>
</gene>
<sequence length="62" mass="6724">MGWPIKRRRRSSAVGALRVTAASDPPREPGQPHEQLQVVTLGVLGDRSCSVARAERNNTCSP</sequence>
<evidence type="ECO:0000313" key="3">
    <source>
        <dbReference type="Proteomes" id="UP000295124"/>
    </source>
</evidence>
<evidence type="ECO:0000313" key="2">
    <source>
        <dbReference type="EMBL" id="TDD62212.1"/>
    </source>
</evidence>